<accession>A0A812S9H1</accession>
<dbReference type="Proteomes" id="UP000604046">
    <property type="component" value="Unassembled WGS sequence"/>
</dbReference>
<dbReference type="OrthoDB" id="272266at2759"/>
<keyword evidence="2" id="KW-1185">Reference proteome</keyword>
<reference evidence="1" key="1">
    <citation type="submission" date="2021-02" db="EMBL/GenBank/DDBJ databases">
        <authorList>
            <person name="Dougan E. K."/>
            <person name="Rhodes N."/>
            <person name="Thang M."/>
            <person name="Chan C."/>
        </authorList>
    </citation>
    <scope>NUCLEOTIDE SEQUENCE</scope>
</reference>
<gene>
    <name evidence="1" type="primary">Zan</name>
    <name evidence="1" type="ORF">SNAT2548_LOCUS26325</name>
</gene>
<dbReference type="EMBL" id="CAJNDS010002427">
    <property type="protein sequence ID" value="CAE7469743.1"/>
    <property type="molecule type" value="Genomic_DNA"/>
</dbReference>
<sequence length="142" mass="15778">MPPERRAVVQARQAVMRQYDLALCRAATEHKSRESLKEKVHAAARIAVSRHASGLEVKSFVSRLVDVCDDPMAIKENLLFVIDSIMRHAEKEDGSVVKKFEKAFAPHLFTLFGACVQSSTNRVEVATYLLKKLAAGPEMPSV</sequence>
<name>A0A812S9H1_9DINO</name>
<comment type="caution">
    <text evidence="1">The sequence shown here is derived from an EMBL/GenBank/DDBJ whole genome shotgun (WGS) entry which is preliminary data.</text>
</comment>
<evidence type="ECO:0000313" key="2">
    <source>
        <dbReference type="Proteomes" id="UP000604046"/>
    </source>
</evidence>
<evidence type="ECO:0000313" key="1">
    <source>
        <dbReference type="EMBL" id="CAE7469743.1"/>
    </source>
</evidence>
<organism evidence="1 2">
    <name type="scientific">Symbiodinium natans</name>
    <dbReference type="NCBI Taxonomy" id="878477"/>
    <lineage>
        <taxon>Eukaryota</taxon>
        <taxon>Sar</taxon>
        <taxon>Alveolata</taxon>
        <taxon>Dinophyceae</taxon>
        <taxon>Suessiales</taxon>
        <taxon>Symbiodiniaceae</taxon>
        <taxon>Symbiodinium</taxon>
    </lineage>
</organism>
<proteinExistence type="predicted"/>
<protein>
    <submittedName>
        <fullName evidence="1">Zan protein</fullName>
    </submittedName>
</protein>
<dbReference type="AlphaFoldDB" id="A0A812S9H1"/>